<dbReference type="Proteomes" id="UP000075420">
    <property type="component" value="Unassembled WGS sequence"/>
</dbReference>
<proteinExistence type="predicted"/>
<comment type="caution">
    <text evidence="2">The sequence shown here is derived from an EMBL/GenBank/DDBJ whole genome shotgun (WGS) entry which is preliminary data.</text>
</comment>
<organism evidence="2 3">
    <name type="scientific">Sorangium cellulosum</name>
    <name type="common">Polyangium cellulosum</name>
    <dbReference type="NCBI Taxonomy" id="56"/>
    <lineage>
        <taxon>Bacteria</taxon>
        <taxon>Pseudomonadati</taxon>
        <taxon>Myxococcota</taxon>
        <taxon>Polyangia</taxon>
        <taxon>Polyangiales</taxon>
        <taxon>Polyangiaceae</taxon>
        <taxon>Sorangium</taxon>
    </lineage>
</organism>
<dbReference type="AlphaFoldDB" id="A0A150PA60"/>
<sequence>MSSWPGTVRSGCTSTRPARSSGAPRVRARGDAATPAPQSTVLASIRRSPIETPSSSIRVTRQFVRTSTLSATSCCRAFSPSSGTYDGSTCPAPSSRMMRASHGLMCRNSRTSVCRASSDSAPASSTPVGPAPTTTNVIQASRRAGSVSRSAASKARSTRRRISSASSTVLSPGAKAAHSSCPK</sequence>
<evidence type="ECO:0000313" key="2">
    <source>
        <dbReference type="EMBL" id="KYF52583.1"/>
    </source>
</evidence>
<feature type="compositionally biased region" description="Low complexity" evidence="1">
    <location>
        <begin position="140"/>
        <end position="155"/>
    </location>
</feature>
<feature type="compositionally biased region" description="Low complexity" evidence="1">
    <location>
        <begin position="116"/>
        <end position="125"/>
    </location>
</feature>
<name>A0A150PA60_SORCE</name>
<evidence type="ECO:0000256" key="1">
    <source>
        <dbReference type="SAM" id="MobiDB-lite"/>
    </source>
</evidence>
<gene>
    <name evidence="2" type="ORF">BE08_10470</name>
</gene>
<feature type="region of interest" description="Disordered" evidence="1">
    <location>
        <begin position="116"/>
        <end position="183"/>
    </location>
</feature>
<dbReference type="EMBL" id="JELY01002431">
    <property type="protein sequence ID" value="KYF52583.1"/>
    <property type="molecule type" value="Genomic_DNA"/>
</dbReference>
<feature type="compositionally biased region" description="Polar residues" evidence="1">
    <location>
        <begin position="1"/>
        <end position="18"/>
    </location>
</feature>
<accession>A0A150PA60</accession>
<protein>
    <submittedName>
        <fullName evidence="2">Uncharacterized protein</fullName>
    </submittedName>
</protein>
<feature type="region of interest" description="Disordered" evidence="1">
    <location>
        <begin position="1"/>
        <end position="38"/>
    </location>
</feature>
<evidence type="ECO:0000313" key="3">
    <source>
        <dbReference type="Proteomes" id="UP000075420"/>
    </source>
</evidence>
<reference evidence="2 3" key="1">
    <citation type="submission" date="2014-02" db="EMBL/GenBank/DDBJ databases">
        <title>The small core and large imbalanced accessory genome model reveals a collaborative survival strategy of Sorangium cellulosum strains in nature.</title>
        <authorList>
            <person name="Han K."/>
            <person name="Peng R."/>
            <person name="Blom J."/>
            <person name="Li Y.-Z."/>
        </authorList>
    </citation>
    <scope>NUCLEOTIDE SEQUENCE [LARGE SCALE GENOMIC DNA]</scope>
    <source>
        <strain evidence="2 3">So0157-25</strain>
    </source>
</reference>